<comment type="subcellular location">
    <subcellularLocation>
        <location evidence="1">Cell inner membrane</location>
        <topology evidence="1">Multi-pass membrane protein</topology>
    </subcellularLocation>
</comment>
<feature type="transmembrane region" description="Helical" evidence="9">
    <location>
        <begin position="117"/>
        <end position="138"/>
    </location>
</feature>
<evidence type="ECO:0000256" key="8">
    <source>
        <dbReference type="ARBA" id="ARBA00035655"/>
    </source>
</evidence>
<comment type="caution">
    <text evidence="10">The sequence shown here is derived from an EMBL/GenBank/DDBJ whole genome shotgun (WGS) entry which is preliminary data.</text>
</comment>
<dbReference type="PANTHER" id="PTHR30574">
    <property type="entry name" value="INNER MEMBRANE PROTEIN YEDE"/>
    <property type="match status" value="1"/>
</dbReference>
<dbReference type="InterPro" id="IPR007272">
    <property type="entry name" value="Sulf_transp_TsuA/YedE"/>
</dbReference>
<keyword evidence="11" id="KW-1185">Reference proteome</keyword>
<reference evidence="10 11" key="1">
    <citation type="submission" date="2022-04" db="EMBL/GenBank/DDBJ databases">
        <title>Paracoccus sp. YLB-12 draft genome sequence.</title>
        <authorList>
            <person name="Yu L."/>
        </authorList>
    </citation>
    <scope>NUCLEOTIDE SEQUENCE [LARGE SCALE GENOMIC DNA]</scope>
    <source>
        <strain evidence="10 11">YLB-12</strain>
    </source>
</reference>
<dbReference type="EMBL" id="JANAVZ010000003">
    <property type="protein sequence ID" value="MCT4332657.1"/>
    <property type="molecule type" value="Genomic_DNA"/>
</dbReference>
<evidence type="ECO:0000256" key="2">
    <source>
        <dbReference type="ARBA" id="ARBA00022448"/>
    </source>
</evidence>
<gene>
    <name evidence="10" type="ORF">MU516_07225</name>
</gene>
<evidence type="ECO:0000256" key="3">
    <source>
        <dbReference type="ARBA" id="ARBA00022475"/>
    </source>
</evidence>
<dbReference type="Pfam" id="PF04143">
    <property type="entry name" value="Sulf_transp"/>
    <property type="match status" value="1"/>
</dbReference>
<sequence length="141" mass="14007">MNPDWIAGLIGGLMIGCAAAVYLLGNGRIMGASGLLGGLVDGTGRSNMVERAVFIAALIVAPALLVLIGAAERSAPIAGSGILVLAGLLVGFGTRLGNGCTSGHGVCGISRFSRRGIVATLVYLFTGGIAVIVARALGWTA</sequence>
<evidence type="ECO:0000256" key="4">
    <source>
        <dbReference type="ARBA" id="ARBA00022519"/>
    </source>
</evidence>
<keyword evidence="3" id="KW-1003">Cell membrane</keyword>
<evidence type="ECO:0000256" key="1">
    <source>
        <dbReference type="ARBA" id="ARBA00004429"/>
    </source>
</evidence>
<evidence type="ECO:0000256" key="7">
    <source>
        <dbReference type="ARBA" id="ARBA00023136"/>
    </source>
</evidence>
<keyword evidence="5 9" id="KW-0812">Transmembrane</keyword>
<keyword evidence="7 9" id="KW-0472">Membrane</keyword>
<feature type="transmembrane region" description="Helical" evidence="9">
    <location>
        <begin position="77"/>
        <end position="96"/>
    </location>
</feature>
<dbReference type="RefSeq" id="WP_260276542.1">
    <property type="nucleotide sequence ID" value="NZ_JANAVZ010000003.1"/>
</dbReference>
<feature type="transmembrane region" description="Helical" evidence="9">
    <location>
        <begin position="6"/>
        <end position="25"/>
    </location>
</feature>
<proteinExistence type="inferred from homology"/>
<name>A0ABT2K800_9RHOB</name>
<protein>
    <submittedName>
        <fullName evidence="10">YeeE/YedE family protein</fullName>
    </submittedName>
</protein>
<evidence type="ECO:0000313" key="10">
    <source>
        <dbReference type="EMBL" id="MCT4332657.1"/>
    </source>
</evidence>
<comment type="similarity">
    <text evidence="8">Belongs to the TsuA/YedE (TC 9.B.102) family.</text>
</comment>
<dbReference type="PANTHER" id="PTHR30574:SF1">
    <property type="entry name" value="SULPHUR TRANSPORT DOMAIN-CONTAINING PROTEIN"/>
    <property type="match status" value="1"/>
</dbReference>
<keyword evidence="4" id="KW-0997">Cell inner membrane</keyword>
<evidence type="ECO:0000256" key="5">
    <source>
        <dbReference type="ARBA" id="ARBA00022692"/>
    </source>
</evidence>
<evidence type="ECO:0000256" key="9">
    <source>
        <dbReference type="SAM" id="Phobius"/>
    </source>
</evidence>
<accession>A0ABT2K800</accession>
<evidence type="ECO:0000256" key="6">
    <source>
        <dbReference type="ARBA" id="ARBA00022989"/>
    </source>
</evidence>
<feature type="transmembrane region" description="Helical" evidence="9">
    <location>
        <begin position="52"/>
        <end position="71"/>
    </location>
</feature>
<evidence type="ECO:0000313" key="11">
    <source>
        <dbReference type="Proteomes" id="UP001320702"/>
    </source>
</evidence>
<dbReference type="Proteomes" id="UP001320702">
    <property type="component" value="Unassembled WGS sequence"/>
</dbReference>
<keyword evidence="6 9" id="KW-1133">Transmembrane helix</keyword>
<keyword evidence="2" id="KW-0813">Transport</keyword>
<organism evidence="10 11">
    <name type="scientific">Paracoccus maritimus</name>
    <dbReference type="NCBI Taxonomy" id="2933292"/>
    <lineage>
        <taxon>Bacteria</taxon>
        <taxon>Pseudomonadati</taxon>
        <taxon>Pseudomonadota</taxon>
        <taxon>Alphaproteobacteria</taxon>
        <taxon>Rhodobacterales</taxon>
        <taxon>Paracoccaceae</taxon>
        <taxon>Paracoccus</taxon>
    </lineage>
</organism>